<keyword evidence="5" id="KW-0597">Phosphoprotein</keyword>
<dbReference type="SUPFAM" id="SSF55874">
    <property type="entry name" value="ATPase domain of HSP90 chaperone/DNA topoisomerase II/histidine kinase"/>
    <property type="match status" value="1"/>
</dbReference>
<dbReference type="SUPFAM" id="SSF55785">
    <property type="entry name" value="PYP-like sensor domain (PAS domain)"/>
    <property type="match status" value="1"/>
</dbReference>
<evidence type="ECO:0000256" key="5">
    <source>
        <dbReference type="ARBA" id="ARBA00022553"/>
    </source>
</evidence>
<evidence type="ECO:0000256" key="12">
    <source>
        <dbReference type="ARBA" id="ARBA00023012"/>
    </source>
</evidence>
<keyword evidence="7 15" id="KW-0812">Transmembrane</keyword>
<evidence type="ECO:0000259" key="16">
    <source>
        <dbReference type="PROSITE" id="PS50109"/>
    </source>
</evidence>
<accession>A0A543F1D7</accession>
<dbReference type="InterPro" id="IPR036890">
    <property type="entry name" value="HATPase_C_sf"/>
</dbReference>
<keyword evidence="4" id="KW-1003">Cell membrane</keyword>
<dbReference type="OrthoDB" id="9792686at2"/>
<keyword evidence="8" id="KW-0547">Nucleotide-binding</keyword>
<dbReference type="Gene3D" id="1.10.287.130">
    <property type="match status" value="1"/>
</dbReference>
<keyword evidence="12" id="KW-0902">Two-component regulatory system</keyword>
<dbReference type="RefSeq" id="WP_141893965.1">
    <property type="nucleotide sequence ID" value="NZ_BAABLH010000004.1"/>
</dbReference>
<evidence type="ECO:0000256" key="1">
    <source>
        <dbReference type="ARBA" id="ARBA00000085"/>
    </source>
</evidence>
<evidence type="ECO:0000256" key="6">
    <source>
        <dbReference type="ARBA" id="ARBA00022679"/>
    </source>
</evidence>
<dbReference type="SMART" id="SM00387">
    <property type="entry name" value="HATPase_c"/>
    <property type="match status" value="1"/>
</dbReference>
<evidence type="ECO:0000256" key="8">
    <source>
        <dbReference type="ARBA" id="ARBA00022741"/>
    </source>
</evidence>
<dbReference type="EC" id="2.7.13.3" evidence="3"/>
<keyword evidence="11 15" id="KW-1133">Transmembrane helix</keyword>
<evidence type="ECO:0000256" key="15">
    <source>
        <dbReference type="SAM" id="Phobius"/>
    </source>
</evidence>
<dbReference type="SUPFAM" id="SSF55890">
    <property type="entry name" value="Sporulation response regulatory protein Spo0B"/>
    <property type="match status" value="1"/>
</dbReference>
<dbReference type="GO" id="GO:0000156">
    <property type="term" value="F:phosphorelay response regulator activity"/>
    <property type="evidence" value="ECO:0007669"/>
    <property type="project" value="TreeGrafter"/>
</dbReference>
<dbReference type="Pfam" id="PF13188">
    <property type="entry name" value="PAS_8"/>
    <property type="match status" value="1"/>
</dbReference>
<sequence length="561" mass="58394">MRFATRLLLVQLATVTAVVAVCVAVFGWLGVRQLRSESEASALNIARTVAEDPDVRALVAGYSADPGTPDAADLRDGTLQQIATAVAARTDALFVVITDDHGIRLAHPNQELLGQVVSTPFAEVLKGHEVVDWEVGTLGESARAKVPIFGADGASPVGEVSAGFERASVFDDLPALVLTIAVAAGGALALATLATLLLRRRFERLTLGLQPEELVSLVQNQAAVLDGVGDGVIAIDPDGVVRVCNRAAERMLAVDAPVGRAFDDLGLPDELRRGVREGGNGVEAVVGDRVLYVDTRPVRRDARALGHVVVVRDRTDVEALAGRLETVRAMTDALRVQRHEFANRLHVAAGLLDAGRVDDARGFLGELTARGAVDFAVDGIERVSDPFLQSLVGALAVTARERGVTVRIAPDTLLLGELAEAEDTAAILGNLVDNAVRAAVSAGGPAWVEVALFGDGDDVVVTVTDSGPGVTPGRDPFAAAGDRPHPDADNAADTVHGHGFGLPLSRDLARRHGGDVWLIDPGGAAHRAPRGAVFAARIAGALRRAGAPADAAASADPKEDE</sequence>
<dbReference type="InterPro" id="IPR039506">
    <property type="entry name" value="SPOB_a"/>
</dbReference>
<dbReference type="InterPro" id="IPR050351">
    <property type="entry name" value="BphY/WalK/GraS-like"/>
</dbReference>
<dbReference type="PRINTS" id="PR00344">
    <property type="entry name" value="BCTRLSENSOR"/>
</dbReference>
<feature type="transmembrane region" description="Helical" evidence="15">
    <location>
        <begin position="175"/>
        <end position="198"/>
    </location>
</feature>
<evidence type="ECO:0000256" key="2">
    <source>
        <dbReference type="ARBA" id="ARBA00004651"/>
    </source>
</evidence>
<dbReference type="PROSITE" id="PS50109">
    <property type="entry name" value="HIS_KIN"/>
    <property type="match status" value="1"/>
</dbReference>
<evidence type="ECO:0000256" key="7">
    <source>
        <dbReference type="ARBA" id="ARBA00022692"/>
    </source>
</evidence>
<dbReference type="InterPro" id="IPR035965">
    <property type="entry name" value="PAS-like_dom_sf"/>
</dbReference>
<dbReference type="SUPFAM" id="SSF103190">
    <property type="entry name" value="Sensory domain-like"/>
    <property type="match status" value="1"/>
</dbReference>
<comment type="caution">
    <text evidence="17">The sequence shown here is derived from an EMBL/GenBank/DDBJ whole genome shotgun (WGS) entry which is preliminary data.</text>
</comment>
<evidence type="ECO:0000256" key="3">
    <source>
        <dbReference type="ARBA" id="ARBA00012438"/>
    </source>
</evidence>
<dbReference type="InterPro" id="IPR033463">
    <property type="entry name" value="sCache_3"/>
</dbReference>
<evidence type="ECO:0000313" key="17">
    <source>
        <dbReference type="EMBL" id="TQM27631.1"/>
    </source>
</evidence>
<comment type="subcellular location">
    <subcellularLocation>
        <location evidence="2">Cell membrane</location>
        <topology evidence="2">Multi-pass membrane protein</topology>
    </subcellularLocation>
</comment>
<dbReference type="Proteomes" id="UP000320235">
    <property type="component" value="Unassembled WGS sequence"/>
</dbReference>
<comment type="catalytic activity">
    <reaction evidence="1">
        <text>ATP + protein L-histidine = ADP + protein N-phospho-L-histidine.</text>
        <dbReference type="EC" id="2.7.13.3"/>
    </reaction>
</comment>
<evidence type="ECO:0000313" key="18">
    <source>
        <dbReference type="Proteomes" id="UP000320235"/>
    </source>
</evidence>
<dbReference type="GO" id="GO:0007234">
    <property type="term" value="P:osmosensory signaling via phosphorelay pathway"/>
    <property type="evidence" value="ECO:0007669"/>
    <property type="project" value="TreeGrafter"/>
</dbReference>
<reference evidence="17 18" key="1">
    <citation type="submission" date="2019-06" db="EMBL/GenBank/DDBJ databases">
        <title>Sequencing the genomes of 1000 actinobacteria strains.</title>
        <authorList>
            <person name="Klenk H.-P."/>
        </authorList>
    </citation>
    <scope>NUCLEOTIDE SEQUENCE [LARGE SCALE GENOMIC DNA]</scope>
    <source>
        <strain evidence="17 18">DSM 105492</strain>
    </source>
</reference>
<dbReference type="GO" id="GO:0005886">
    <property type="term" value="C:plasma membrane"/>
    <property type="evidence" value="ECO:0007669"/>
    <property type="project" value="UniProtKB-SubCell"/>
</dbReference>
<protein>
    <recommendedName>
        <fullName evidence="14">Sensor-like histidine kinase SenX3</fullName>
        <ecNumber evidence="3">2.7.13.3</ecNumber>
    </recommendedName>
</protein>
<feature type="transmembrane region" description="Helical" evidence="15">
    <location>
        <begin position="7"/>
        <end position="29"/>
    </location>
</feature>
<dbReference type="Gene3D" id="3.30.450.20">
    <property type="entry name" value="PAS domain"/>
    <property type="match status" value="2"/>
</dbReference>
<evidence type="ECO:0000256" key="11">
    <source>
        <dbReference type="ARBA" id="ARBA00022989"/>
    </source>
</evidence>
<keyword evidence="18" id="KW-1185">Reference proteome</keyword>
<dbReference type="Pfam" id="PF14689">
    <property type="entry name" value="SPOB_a"/>
    <property type="match status" value="1"/>
</dbReference>
<dbReference type="InterPro" id="IPR004358">
    <property type="entry name" value="Sig_transdc_His_kin-like_C"/>
</dbReference>
<dbReference type="InterPro" id="IPR000014">
    <property type="entry name" value="PAS"/>
</dbReference>
<evidence type="ECO:0000256" key="4">
    <source>
        <dbReference type="ARBA" id="ARBA00022475"/>
    </source>
</evidence>
<dbReference type="EMBL" id="VFPE01000002">
    <property type="protein sequence ID" value="TQM27631.1"/>
    <property type="molecule type" value="Genomic_DNA"/>
</dbReference>
<dbReference type="AlphaFoldDB" id="A0A543F1D7"/>
<dbReference type="PANTHER" id="PTHR42878:SF14">
    <property type="entry name" value="OSMOLARITY TWO-COMPONENT SYSTEM PROTEIN SSK1"/>
    <property type="match status" value="1"/>
</dbReference>
<gene>
    <name evidence="17" type="ORF">FB391_1657</name>
</gene>
<dbReference type="Gene3D" id="3.30.565.10">
    <property type="entry name" value="Histidine kinase-like ATPase, C-terminal domain"/>
    <property type="match status" value="1"/>
</dbReference>
<proteinExistence type="predicted"/>
<evidence type="ECO:0000256" key="13">
    <source>
        <dbReference type="ARBA" id="ARBA00023136"/>
    </source>
</evidence>
<dbReference type="InterPro" id="IPR016120">
    <property type="entry name" value="Sig_transdc_His_kin_SpoOB"/>
</dbReference>
<dbReference type="Pfam" id="PF02518">
    <property type="entry name" value="HATPase_c"/>
    <property type="match status" value="1"/>
</dbReference>
<name>A0A543F1D7_9MICO</name>
<keyword evidence="9 17" id="KW-0418">Kinase</keyword>
<dbReference type="PANTHER" id="PTHR42878">
    <property type="entry name" value="TWO-COMPONENT HISTIDINE KINASE"/>
    <property type="match status" value="1"/>
</dbReference>
<dbReference type="SMART" id="SM00091">
    <property type="entry name" value="PAS"/>
    <property type="match status" value="1"/>
</dbReference>
<evidence type="ECO:0000256" key="9">
    <source>
        <dbReference type="ARBA" id="ARBA00022777"/>
    </source>
</evidence>
<dbReference type="InterPro" id="IPR029151">
    <property type="entry name" value="Sensor-like_sf"/>
</dbReference>
<keyword evidence="10" id="KW-0067">ATP-binding</keyword>
<dbReference type="Pfam" id="PF17203">
    <property type="entry name" value="sCache_3_2"/>
    <property type="match status" value="1"/>
</dbReference>
<dbReference type="GO" id="GO:0000155">
    <property type="term" value="F:phosphorelay sensor kinase activity"/>
    <property type="evidence" value="ECO:0007669"/>
    <property type="project" value="InterPro"/>
</dbReference>
<organism evidence="17 18">
    <name type="scientific">Microbacterium kyungheense</name>
    <dbReference type="NCBI Taxonomy" id="1263636"/>
    <lineage>
        <taxon>Bacteria</taxon>
        <taxon>Bacillati</taxon>
        <taxon>Actinomycetota</taxon>
        <taxon>Actinomycetes</taxon>
        <taxon>Micrococcales</taxon>
        <taxon>Microbacteriaceae</taxon>
        <taxon>Microbacterium</taxon>
    </lineage>
</organism>
<dbReference type="GO" id="GO:0005524">
    <property type="term" value="F:ATP binding"/>
    <property type="evidence" value="ECO:0007669"/>
    <property type="project" value="UniProtKB-KW"/>
</dbReference>
<evidence type="ECO:0000256" key="10">
    <source>
        <dbReference type="ARBA" id="ARBA00022840"/>
    </source>
</evidence>
<dbReference type="InterPro" id="IPR005467">
    <property type="entry name" value="His_kinase_dom"/>
</dbReference>
<keyword evidence="13 15" id="KW-0472">Membrane</keyword>
<dbReference type="CDD" id="cd00075">
    <property type="entry name" value="HATPase"/>
    <property type="match status" value="1"/>
</dbReference>
<feature type="domain" description="Histidine kinase" evidence="16">
    <location>
        <begin position="385"/>
        <end position="542"/>
    </location>
</feature>
<dbReference type="InterPro" id="IPR003594">
    <property type="entry name" value="HATPase_dom"/>
</dbReference>
<evidence type="ECO:0000256" key="14">
    <source>
        <dbReference type="ARBA" id="ARBA00039401"/>
    </source>
</evidence>
<keyword evidence="6" id="KW-0808">Transferase</keyword>
<dbReference type="GO" id="GO:0030295">
    <property type="term" value="F:protein kinase activator activity"/>
    <property type="evidence" value="ECO:0007669"/>
    <property type="project" value="TreeGrafter"/>
</dbReference>